<dbReference type="AlphaFoldDB" id="A0A841L8Y8"/>
<reference evidence="2 3" key="1">
    <citation type="submission" date="2020-08" db="EMBL/GenBank/DDBJ databases">
        <title>Genomic Encyclopedia of Type Strains, Phase IV (KMG-IV): sequencing the most valuable type-strain genomes for metagenomic binning, comparative biology and taxonomic classification.</title>
        <authorList>
            <person name="Goeker M."/>
        </authorList>
    </citation>
    <scope>NUCLEOTIDE SEQUENCE [LARGE SCALE GENOMIC DNA]</scope>
    <source>
        <strain evidence="2 3">DSM 103526</strain>
    </source>
</reference>
<dbReference type="InterPro" id="IPR009078">
    <property type="entry name" value="Ferritin-like_SF"/>
</dbReference>
<comment type="caution">
    <text evidence="2">The sequence shown here is derived from an EMBL/GenBank/DDBJ whole genome shotgun (WGS) entry which is preliminary data.</text>
</comment>
<dbReference type="SUPFAM" id="SSF47240">
    <property type="entry name" value="Ferritin-like"/>
    <property type="match status" value="1"/>
</dbReference>
<evidence type="ECO:0000259" key="1">
    <source>
        <dbReference type="Pfam" id="PF02915"/>
    </source>
</evidence>
<dbReference type="EMBL" id="JACHEN010000052">
    <property type="protein sequence ID" value="MBB6218849.1"/>
    <property type="molecule type" value="Genomic_DNA"/>
</dbReference>
<feature type="domain" description="Rubrerythrin diiron-binding" evidence="1">
    <location>
        <begin position="10"/>
        <end position="148"/>
    </location>
</feature>
<dbReference type="PANTHER" id="PTHR33531:SF7">
    <property type="entry name" value="HYPOTHETICAL MEMBRANE PROTEIN, CONSERVED"/>
    <property type="match status" value="1"/>
</dbReference>
<dbReference type="GO" id="GO:0046872">
    <property type="term" value="F:metal ion binding"/>
    <property type="evidence" value="ECO:0007669"/>
    <property type="project" value="InterPro"/>
</dbReference>
<dbReference type="PANTHER" id="PTHR33531">
    <property type="entry name" value="RUBRERYTHRIN SUBFAMILY"/>
    <property type="match status" value="1"/>
</dbReference>
<dbReference type="RefSeq" id="WP_184313701.1">
    <property type="nucleotide sequence ID" value="NZ_JACHEN010000052.1"/>
</dbReference>
<dbReference type="Proteomes" id="UP000579281">
    <property type="component" value="Unassembled WGS sequence"/>
</dbReference>
<dbReference type="InterPro" id="IPR012347">
    <property type="entry name" value="Ferritin-like"/>
</dbReference>
<organism evidence="2 3">
    <name type="scientific">Anaerosolibacter carboniphilus</name>
    <dbReference type="NCBI Taxonomy" id="1417629"/>
    <lineage>
        <taxon>Bacteria</taxon>
        <taxon>Bacillati</taxon>
        <taxon>Bacillota</taxon>
        <taxon>Clostridia</taxon>
        <taxon>Peptostreptococcales</taxon>
        <taxon>Thermotaleaceae</taxon>
        <taxon>Anaerosolibacter</taxon>
    </lineage>
</organism>
<evidence type="ECO:0000313" key="2">
    <source>
        <dbReference type="EMBL" id="MBB6218849.1"/>
    </source>
</evidence>
<sequence>MLENLSPLESLVIAQELEKRGHEFYGKAVKSYKTPVIQNMFATLRDQEKRHLDVFTSLYDQMVEAGERPLTEEERRIALENLGLQEFFLSFKNISDIVLPEDVLKRGIEAERRSIEYYEVFKNYSNNDHTKDIFQQIIEEEKKHEYDLGEILKLVEERGLDY</sequence>
<proteinExistence type="predicted"/>
<gene>
    <name evidence="2" type="ORF">HNQ80_005024</name>
</gene>
<evidence type="ECO:0000313" key="3">
    <source>
        <dbReference type="Proteomes" id="UP000579281"/>
    </source>
</evidence>
<dbReference type="Gene3D" id="1.20.1260.10">
    <property type="match status" value="1"/>
</dbReference>
<accession>A0A841L8Y8</accession>
<dbReference type="Pfam" id="PF02915">
    <property type="entry name" value="Rubrerythrin"/>
    <property type="match status" value="1"/>
</dbReference>
<dbReference type="GO" id="GO:0016491">
    <property type="term" value="F:oxidoreductase activity"/>
    <property type="evidence" value="ECO:0007669"/>
    <property type="project" value="InterPro"/>
</dbReference>
<name>A0A841L8Y8_9FIRM</name>
<dbReference type="CDD" id="cd01045">
    <property type="entry name" value="Ferritin_like_AB"/>
    <property type="match status" value="1"/>
</dbReference>
<dbReference type="InterPro" id="IPR003251">
    <property type="entry name" value="Rr_diiron-bd_dom"/>
</dbReference>
<protein>
    <submittedName>
        <fullName evidence="2">Rubrerythrin</fullName>
    </submittedName>
</protein>
<keyword evidence="3" id="KW-1185">Reference proteome</keyword>